<feature type="region of interest" description="Disordered" evidence="2">
    <location>
        <begin position="1"/>
        <end position="28"/>
    </location>
</feature>
<keyword evidence="5" id="KW-1185">Reference proteome</keyword>
<dbReference type="InterPro" id="IPR005754">
    <property type="entry name" value="Sortase"/>
</dbReference>
<organism evidence="4 5">
    <name type="scientific">Actinophytocola gossypii</name>
    <dbReference type="NCBI Taxonomy" id="2812003"/>
    <lineage>
        <taxon>Bacteria</taxon>
        <taxon>Bacillati</taxon>
        <taxon>Actinomycetota</taxon>
        <taxon>Actinomycetes</taxon>
        <taxon>Pseudonocardiales</taxon>
        <taxon>Pseudonocardiaceae</taxon>
    </lineage>
</organism>
<dbReference type="InterPro" id="IPR053465">
    <property type="entry name" value="Sortase_Class_E"/>
</dbReference>
<dbReference type="EMBL" id="JAFFZE010000019">
    <property type="protein sequence ID" value="MCT2586543.1"/>
    <property type="molecule type" value="Genomic_DNA"/>
</dbReference>
<evidence type="ECO:0000256" key="3">
    <source>
        <dbReference type="SAM" id="Phobius"/>
    </source>
</evidence>
<reference evidence="4 5" key="1">
    <citation type="submission" date="2021-02" db="EMBL/GenBank/DDBJ databases">
        <title>Actinophytocola xerophila sp. nov., isolated from soil of cotton cropping field.</title>
        <authorList>
            <person name="Huang R."/>
            <person name="Chen X."/>
            <person name="Ge X."/>
            <person name="Liu W."/>
        </authorList>
    </citation>
    <scope>NUCLEOTIDE SEQUENCE [LARGE SCALE GENOMIC DNA]</scope>
    <source>
        <strain evidence="4 5">S1-96</strain>
    </source>
</reference>
<comment type="caution">
    <text evidence="4">The sequence shown here is derived from an EMBL/GenBank/DDBJ whole genome shotgun (WGS) entry which is preliminary data.</text>
</comment>
<sequence length="289" mass="31218">MSGDLGELAPSPRPRSGPPPGKPDKTQRVVRGVGEALITLGMVVLLFVVYEVYITDLISAGKQREAAAELDDRWSDPTIGGGEERQDHFGQFGEGEGFAKMHIPKFGADFHFTVVEGTTAPSLEIGPGHYTDTAYPGEPGNFSVAGHRVGKGAPFNDINLIESCDAIVVETQYTWFVYRMVPLEEEKAGWAQGKGKDPRCEGVLLGGVYEGLVGQRIVLPTNGDVIAPIPTDPTSTASAGESASLLTLTTCHPRFSDKERLIVHSVLTNEYPKDPSKPDWRPPAFEEIT</sequence>
<feature type="transmembrane region" description="Helical" evidence="3">
    <location>
        <begin position="36"/>
        <end position="54"/>
    </location>
</feature>
<evidence type="ECO:0000256" key="2">
    <source>
        <dbReference type="SAM" id="MobiDB-lite"/>
    </source>
</evidence>
<dbReference type="Gene3D" id="2.40.260.10">
    <property type="entry name" value="Sortase"/>
    <property type="match status" value="1"/>
</dbReference>
<gene>
    <name evidence="4" type="ORF">JT362_25810</name>
</gene>
<dbReference type="SUPFAM" id="SSF63817">
    <property type="entry name" value="Sortase"/>
    <property type="match status" value="2"/>
</dbReference>
<name>A0ABT2JFA9_9PSEU</name>
<dbReference type="InterPro" id="IPR042003">
    <property type="entry name" value="Sortase_E"/>
</dbReference>
<keyword evidence="3" id="KW-1133">Transmembrane helix</keyword>
<dbReference type="Pfam" id="PF04203">
    <property type="entry name" value="Sortase"/>
    <property type="match status" value="1"/>
</dbReference>
<evidence type="ECO:0000313" key="5">
    <source>
        <dbReference type="Proteomes" id="UP001156441"/>
    </source>
</evidence>
<evidence type="ECO:0000313" key="4">
    <source>
        <dbReference type="EMBL" id="MCT2586543.1"/>
    </source>
</evidence>
<keyword evidence="1" id="KW-0378">Hydrolase</keyword>
<evidence type="ECO:0000256" key="1">
    <source>
        <dbReference type="ARBA" id="ARBA00022801"/>
    </source>
</evidence>
<dbReference type="InterPro" id="IPR023365">
    <property type="entry name" value="Sortase_dom-sf"/>
</dbReference>
<feature type="compositionally biased region" description="Pro residues" evidence="2">
    <location>
        <begin position="11"/>
        <end position="21"/>
    </location>
</feature>
<dbReference type="NCBIfam" id="NF033747">
    <property type="entry name" value="class_E_sortase"/>
    <property type="match status" value="1"/>
</dbReference>
<protein>
    <submittedName>
        <fullName evidence="4">Class E sortase</fullName>
    </submittedName>
</protein>
<keyword evidence="3" id="KW-0472">Membrane</keyword>
<proteinExistence type="predicted"/>
<dbReference type="CDD" id="cd05830">
    <property type="entry name" value="Sortase_E"/>
    <property type="match status" value="1"/>
</dbReference>
<keyword evidence="3" id="KW-0812">Transmembrane</keyword>
<dbReference type="Proteomes" id="UP001156441">
    <property type="component" value="Unassembled WGS sequence"/>
</dbReference>
<accession>A0ABT2JFA9</accession>